<feature type="transmembrane region" description="Helical" evidence="5">
    <location>
        <begin position="318"/>
        <end position="339"/>
    </location>
</feature>
<accession>A0A1H9N4D8</accession>
<dbReference type="EMBL" id="FOGF01000034">
    <property type="protein sequence ID" value="SER30515.1"/>
    <property type="molecule type" value="Genomic_DNA"/>
</dbReference>
<dbReference type="InterPro" id="IPR049453">
    <property type="entry name" value="Memb_transporter_dom"/>
</dbReference>
<feature type="transmembrane region" description="Helical" evidence="5">
    <location>
        <begin position="156"/>
        <end position="175"/>
    </location>
</feature>
<evidence type="ECO:0000256" key="4">
    <source>
        <dbReference type="ARBA" id="ARBA00023136"/>
    </source>
</evidence>
<proteinExistence type="predicted"/>
<dbReference type="AlphaFoldDB" id="A0A1H9N4D8"/>
<reference evidence="7 8" key="1">
    <citation type="submission" date="2016-10" db="EMBL/GenBank/DDBJ databases">
        <authorList>
            <person name="de Groot N.N."/>
        </authorList>
    </citation>
    <scope>NUCLEOTIDE SEQUENCE [LARGE SCALE GENOMIC DNA]</scope>
    <source>
        <strain evidence="7 8">DSM 15827</strain>
    </source>
</reference>
<feature type="transmembrane region" description="Helical" evidence="5">
    <location>
        <begin position="34"/>
        <end position="56"/>
    </location>
</feature>
<dbReference type="Proteomes" id="UP000198556">
    <property type="component" value="Unassembled WGS sequence"/>
</dbReference>
<keyword evidence="4 5" id="KW-0472">Membrane</keyword>
<feature type="transmembrane region" description="Helical" evidence="5">
    <location>
        <begin position="203"/>
        <end position="221"/>
    </location>
</feature>
<evidence type="ECO:0000256" key="5">
    <source>
        <dbReference type="SAM" id="Phobius"/>
    </source>
</evidence>
<dbReference type="Pfam" id="PF13515">
    <property type="entry name" value="FUSC_2"/>
    <property type="match status" value="1"/>
</dbReference>
<dbReference type="RefSeq" id="WP_177159577.1">
    <property type="nucleotide sequence ID" value="NZ_FOGF01000034.1"/>
</dbReference>
<name>A0A1H9N4D8_9LACT</name>
<evidence type="ECO:0000256" key="1">
    <source>
        <dbReference type="ARBA" id="ARBA00004141"/>
    </source>
</evidence>
<comment type="subcellular location">
    <subcellularLocation>
        <location evidence="1">Membrane</location>
        <topology evidence="1">Multi-pass membrane protein</topology>
    </subcellularLocation>
</comment>
<keyword evidence="2 5" id="KW-0812">Transmembrane</keyword>
<dbReference type="GO" id="GO:0016020">
    <property type="term" value="C:membrane"/>
    <property type="evidence" value="ECO:0007669"/>
    <property type="project" value="UniProtKB-SubCell"/>
</dbReference>
<keyword evidence="8" id="KW-1185">Reference proteome</keyword>
<dbReference type="STRING" id="137733.SAMN05421767_1348"/>
<feature type="transmembrane region" description="Helical" evidence="5">
    <location>
        <begin position="275"/>
        <end position="295"/>
    </location>
</feature>
<organism evidence="7 8">
    <name type="scientific">Granulicatella balaenopterae</name>
    <dbReference type="NCBI Taxonomy" id="137733"/>
    <lineage>
        <taxon>Bacteria</taxon>
        <taxon>Bacillati</taxon>
        <taxon>Bacillota</taxon>
        <taxon>Bacilli</taxon>
        <taxon>Lactobacillales</taxon>
        <taxon>Carnobacteriaceae</taxon>
        <taxon>Granulicatella</taxon>
    </lineage>
</organism>
<evidence type="ECO:0000256" key="3">
    <source>
        <dbReference type="ARBA" id="ARBA00022989"/>
    </source>
</evidence>
<evidence type="ECO:0000313" key="7">
    <source>
        <dbReference type="EMBL" id="SER30515.1"/>
    </source>
</evidence>
<feature type="transmembrane region" description="Helical" evidence="5">
    <location>
        <begin position="93"/>
        <end position="126"/>
    </location>
</feature>
<protein>
    <submittedName>
        <fullName evidence="7">Fusaric acid resistance protein-like</fullName>
    </submittedName>
</protein>
<evidence type="ECO:0000313" key="8">
    <source>
        <dbReference type="Proteomes" id="UP000198556"/>
    </source>
</evidence>
<gene>
    <name evidence="7" type="ORF">SAMN05421767_1348</name>
</gene>
<evidence type="ECO:0000256" key="2">
    <source>
        <dbReference type="ARBA" id="ARBA00022692"/>
    </source>
</evidence>
<feature type="domain" description="Integral membrane bound transporter" evidence="6">
    <location>
        <begin position="215"/>
        <end position="335"/>
    </location>
</feature>
<evidence type="ECO:0000259" key="6">
    <source>
        <dbReference type="Pfam" id="PF13515"/>
    </source>
</evidence>
<keyword evidence="3 5" id="KW-1133">Transmembrane helix</keyword>
<feature type="transmembrane region" description="Helical" evidence="5">
    <location>
        <begin position="250"/>
        <end position="268"/>
    </location>
</feature>
<sequence length="353" mass="40411">MTFYQILQMDPGTIKRLIKLNDNQQEKKRLRWGMAVRSVLIVLFAIIFISALTYFFGSDNSSMAVVLYCMLLAVRFVDFGYCVRESIIALAGILLLLLFSPVIATVASPIVGFLIHFFSFFAILLLSADQPEMGNGSLYSFAYIFLSGNPVYGSSLYQRFLMTVVGFVICAAVFYQKHAQKHQKLNVWNHLKKIDITQHKYQWMVRFALGISLLLTIGSYFQIRRFMWAGFACASLLSDHSEDPLLRERFWQRLLGVIYGSLTFYVIYNVLPSEYHFLIGPLGGLCLGFCSEYQYKTLLNSLGALLVASSVYGMQQAIYLRIGDTILGIFFALIFYWVFDYFVKMTNRISAYK</sequence>